<dbReference type="OrthoDB" id="10510402at2759"/>
<evidence type="ECO:0000313" key="2">
    <source>
        <dbReference type="Proteomes" id="UP000054721"/>
    </source>
</evidence>
<comment type="caution">
    <text evidence="1">The sequence shown here is derived from an EMBL/GenBank/DDBJ whole genome shotgun (WGS) entry which is preliminary data.</text>
</comment>
<name>A0A0V1LRS6_9BILA</name>
<reference evidence="1 2" key="1">
    <citation type="submission" date="2015-05" db="EMBL/GenBank/DDBJ databases">
        <title>Evolution of Trichinella species and genotypes.</title>
        <authorList>
            <person name="Korhonen P.K."/>
            <person name="Edoardo P."/>
            <person name="Giuseppe L.R."/>
            <person name="Gasser R.B."/>
        </authorList>
    </citation>
    <scope>NUCLEOTIDE SEQUENCE [LARGE SCALE GENOMIC DNA]</scope>
    <source>
        <strain evidence="1">ISS10</strain>
    </source>
</reference>
<accession>A0A0V1LRS6</accession>
<keyword evidence="2" id="KW-1185">Reference proteome</keyword>
<sequence length="49" mass="5650">MSVQVSSAGTDDRKDDAEDEECIQLYSQILRVRASFNLAIESRRKQFDK</sequence>
<dbReference type="AlphaFoldDB" id="A0A0V1LRS6"/>
<proteinExistence type="predicted"/>
<protein>
    <submittedName>
        <fullName evidence="1">Uncharacterized protein</fullName>
    </submittedName>
</protein>
<dbReference type="Proteomes" id="UP000054721">
    <property type="component" value="Unassembled WGS sequence"/>
</dbReference>
<dbReference type="EMBL" id="JYDW01000011">
    <property type="protein sequence ID" value="KRZ62211.1"/>
    <property type="molecule type" value="Genomic_DNA"/>
</dbReference>
<evidence type="ECO:0000313" key="1">
    <source>
        <dbReference type="EMBL" id="KRZ62211.1"/>
    </source>
</evidence>
<gene>
    <name evidence="1" type="ORF">T02_1254</name>
</gene>
<organism evidence="1 2">
    <name type="scientific">Trichinella nativa</name>
    <dbReference type="NCBI Taxonomy" id="6335"/>
    <lineage>
        <taxon>Eukaryota</taxon>
        <taxon>Metazoa</taxon>
        <taxon>Ecdysozoa</taxon>
        <taxon>Nematoda</taxon>
        <taxon>Enoplea</taxon>
        <taxon>Dorylaimia</taxon>
        <taxon>Trichinellida</taxon>
        <taxon>Trichinellidae</taxon>
        <taxon>Trichinella</taxon>
    </lineage>
</organism>